<evidence type="ECO:0000313" key="4">
    <source>
        <dbReference type="Proteomes" id="UP001209570"/>
    </source>
</evidence>
<accession>A0AAD5LYU5</accession>
<feature type="domain" description="Ig-like" evidence="2">
    <location>
        <begin position="230"/>
        <end position="330"/>
    </location>
</feature>
<name>A0AAD5LYU5_PYTIN</name>
<dbReference type="PROSITE" id="PS50835">
    <property type="entry name" value="IG_LIKE"/>
    <property type="match status" value="1"/>
</dbReference>
<dbReference type="InterPro" id="IPR023393">
    <property type="entry name" value="START-like_dom_sf"/>
</dbReference>
<feature type="compositionally biased region" description="Low complexity" evidence="1">
    <location>
        <begin position="415"/>
        <end position="430"/>
    </location>
</feature>
<dbReference type="InterPro" id="IPR011011">
    <property type="entry name" value="Znf_FYVE_PHD"/>
</dbReference>
<sequence length="463" mass="51670">MRFPLEQNPFEPVQLSSEDCERYETLATSLLQDTIADYQRFVTEDNRVLDRRRWKPIKTRESVTVFKDSQHATRAPPPGTHAMDTAIGGAAWNLPKLLAVGVIHGSLDDVMYGAVNPDADTIKIKTAYVNDEIVDGTVLCRIKTGTDEDPFRFLGLKWLVKSHSPTMNVIVWPRDGVFLESTGIHVLPNGDRVGYHIMHSVEVPQCPELRHLGILRSRVSSCYLYKQLRPRAVEVFMQTLIEPGGSAPDSMLLNSLACGLIGCWKTVWCAQNKKLTWLLEEAEATRLRAGDAAGASRGDQVVVRTNNEGKQCCATCTKTISHRTFRKDVACALCRVVVCNKCRTGRKLYYVRRNGSVKHVTRTLCNACITRSNRVSSAGIARYQFVPNARDRRRVLRDETKQVDDDVADAVLETSDAAGTADSSSSSGMSDDNDLDDEISVETIEVWEAEQIRLSTMQESKET</sequence>
<dbReference type="PANTHER" id="PTHR13510:SF44">
    <property type="entry name" value="RABENOSYN-5"/>
    <property type="match status" value="1"/>
</dbReference>
<dbReference type="Gene3D" id="3.30.530.20">
    <property type="match status" value="1"/>
</dbReference>
<dbReference type="EMBL" id="JAKCXM010000266">
    <property type="protein sequence ID" value="KAJ0397111.1"/>
    <property type="molecule type" value="Genomic_DNA"/>
</dbReference>
<evidence type="ECO:0000259" key="2">
    <source>
        <dbReference type="PROSITE" id="PS50835"/>
    </source>
</evidence>
<dbReference type="SUPFAM" id="SSF57903">
    <property type="entry name" value="FYVE/PHD zinc finger"/>
    <property type="match status" value="1"/>
</dbReference>
<reference evidence="3" key="1">
    <citation type="submission" date="2021-12" db="EMBL/GenBank/DDBJ databases">
        <title>Prjna785345.</title>
        <authorList>
            <person name="Rujirawat T."/>
            <person name="Krajaejun T."/>
        </authorList>
    </citation>
    <scope>NUCLEOTIDE SEQUENCE</scope>
    <source>
        <strain evidence="3">Pi057C3</strain>
    </source>
</reference>
<dbReference type="PANTHER" id="PTHR13510">
    <property type="entry name" value="FYVE-FINGER-CONTAINING RAB5 EFFECTOR PROTEIN RABENOSYN-5-RELATED"/>
    <property type="match status" value="1"/>
</dbReference>
<dbReference type="InterPro" id="IPR007110">
    <property type="entry name" value="Ig-like_dom"/>
</dbReference>
<organism evidence="3 4">
    <name type="scientific">Pythium insidiosum</name>
    <name type="common">Pythiosis disease agent</name>
    <dbReference type="NCBI Taxonomy" id="114742"/>
    <lineage>
        <taxon>Eukaryota</taxon>
        <taxon>Sar</taxon>
        <taxon>Stramenopiles</taxon>
        <taxon>Oomycota</taxon>
        <taxon>Peronosporomycetes</taxon>
        <taxon>Pythiales</taxon>
        <taxon>Pythiaceae</taxon>
        <taxon>Pythium</taxon>
    </lineage>
</organism>
<gene>
    <name evidence="3" type="ORF">P43SY_009393</name>
</gene>
<dbReference type="AlphaFoldDB" id="A0AAD5LYU5"/>
<protein>
    <recommendedName>
        <fullName evidence="2">Ig-like domain-containing protein</fullName>
    </recommendedName>
</protein>
<feature type="region of interest" description="Disordered" evidence="1">
    <location>
        <begin position="414"/>
        <end position="435"/>
    </location>
</feature>
<comment type="caution">
    <text evidence="3">The sequence shown here is derived from an EMBL/GenBank/DDBJ whole genome shotgun (WGS) entry which is preliminary data.</text>
</comment>
<evidence type="ECO:0000256" key="1">
    <source>
        <dbReference type="SAM" id="MobiDB-lite"/>
    </source>
</evidence>
<proteinExistence type="predicted"/>
<dbReference type="Proteomes" id="UP001209570">
    <property type="component" value="Unassembled WGS sequence"/>
</dbReference>
<dbReference type="InterPro" id="IPR052727">
    <property type="entry name" value="Rab4/Rab5_effector"/>
</dbReference>
<evidence type="ECO:0000313" key="3">
    <source>
        <dbReference type="EMBL" id="KAJ0397111.1"/>
    </source>
</evidence>
<keyword evidence="4" id="KW-1185">Reference proteome</keyword>
<dbReference type="SUPFAM" id="SSF55961">
    <property type="entry name" value="Bet v1-like"/>
    <property type="match status" value="1"/>
</dbReference>